<evidence type="ECO:0000256" key="6">
    <source>
        <dbReference type="ARBA" id="ARBA00023236"/>
    </source>
</evidence>
<dbReference type="PRINTS" id="PR00726">
    <property type="entry name" value="LEXASERPTASE"/>
</dbReference>
<reference evidence="9 10" key="1">
    <citation type="submission" date="2018-03" db="EMBL/GenBank/DDBJ databases">
        <title>Genomic Encyclopedia of Archaeal and Bacterial Type Strains, Phase II (KMG-II): from individual species to whole genera.</title>
        <authorList>
            <person name="Goeker M."/>
        </authorList>
    </citation>
    <scope>NUCLEOTIDE SEQUENCE [LARGE SCALE GENOMIC DNA]</scope>
    <source>
        <strain evidence="9 10">DSM 17586</strain>
    </source>
</reference>
<dbReference type="Proteomes" id="UP000242133">
    <property type="component" value="Unassembled WGS sequence"/>
</dbReference>
<evidence type="ECO:0000256" key="7">
    <source>
        <dbReference type="RuleBase" id="RU003991"/>
    </source>
</evidence>
<dbReference type="PANTHER" id="PTHR33516:SF2">
    <property type="entry name" value="LEXA REPRESSOR-RELATED"/>
    <property type="match status" value="1"/>
</dbReference>
<dbReference type="Gene3D" id="2.10.109.10">
    <property type="entry name" value="Umud Fragment, subunit A"/>
    <property type="match status" value="1"/>
</dbReference>
<dbReference type="InterPro" id="IPR039418">
    <property type="entry name" value="LexA-like"/>
</dbReference>
<evidence type="ECO:0000313" key="10">
    <source>
        <dbReference type="Proteomes" id="UP000242133"/>
    </source>
</evidence>
<dbReference type="InterPro" id="IPR015927">
    <property type="entry name" value="Peptidase_S24_S26A/B/C"/>
</dbReference>
<evidence type="ECO:0000313" key="9">
    <source>
        <dbReference type="EMBL" id="PSL13079.1"/>
    </source>
</evidence>
<evidence type="ECO:0000256" key="5">
    <source>
        <dbReference type="ARBA" id="ARBA00023204"/>
    </source>
</evidence>
<dbReference type="NCBIfam" id="NF007621">
    <property type="entry name" value="PRK10276.1"/>
    <property type="match status" value="1"/>
</dbReference>
<dbReference type="GO" id="GO:0006355">
    <property type="term" value="P:regulation of DNA-templated transcription"/>
    <property type="evidence" value="ECO:0007669"/>
    <property type="project" value="InterPro"/>
</dbReference>
<dbReference type="GO" id="GO:0016787">
    <property type="term" value="F:hydrolase activity"/>
    <property type="evidence" value="ECO:0007669"/>
    <property type="project" value="UniProtKB-KW"/>
</dbReference>
<keyword evidence="5" id="KW-0234">DNA repair</keyword>
<dbReference type="Pfam" id="PF00717">
    <property type="entry name" value="Peptidase_S24"/>
    <property type="match status" value="1"/>
</dbReference>
<accession>A0A2P8EUD5</accession>
<dbReference type="GO" id="GO:0009432">
    <property type="term" value="P:SOS response"/>
    <property type="evidence" value="ECO:0007669"/>
    <property type="project" value="UniProtKB-KW"/>
</dbReference>
<proteinExistence type="inferred from homology"/>
<dbReference type="InterPro" id="IPR006197">
    <property type="entry name" value="Peptidase_S24_LexA"/>
</dbReference>
<dbReference type="SUPFAM" id="SSF51306">
    <property type="entry name" value="LexA/Signal peptidase"/>
    <property type="match status" value="1"/>
</dbReference>
<comment type="caution">
    <text evidence="9">The sequence shown here is derived from an EMBL/GenBank/DDBJ whole genome shotgun (WGS) entry which is preliminary data.</text>
</comment>
<keyword evidence="3 7" id="KW-0378">Hydrolase</keyword>
<sequence>MLAFTYRHVRCLQLIKRYVYNKNCIYIQYNKEIIMSISIIGMPGSAENLASTQLRIPLYLERVSAGFPSPAQDYIEDTLDLNALCIQHPSATFFVRVEGESMTETGIYPGDILVVDRSVRASHGDVVIACLDGEMTVKELALRPRVKLLPRNPLFQPIEIADGSELNIFGVVTSIVRHLHKAGS</sequence>
<keyword evidence="10" id="KW-1185">Reference proteome</keyword>
<comment type="similarity">
    <text evidence="1 7">Belongs to the peptidase S24 family.</text>
</comment>
<dbReference type="InterPro" id="IPR050077">
    <property type="entry name" value="LexA_repressor"/>
</dbReference>
<dbReference type="InterPro" id="IPR036286">
    <property type="entry name" value="LexA/Signal_pep-like_sf"/>
</dbReference>
<dbReference type="AlphaFoldDB" id="A0A2P8EUD5"/>
<organism evidence="9 10">
    <name type="scientific">Marinobacterium halophilum</name>
    <dbReference type="NCBI Taxonomy" id="267374"/>
    <lineage>
        <taxon>Bacteria</taxon>
        <taxon>Pseudomonadati</taxon>
        <taxon>Pseudomonadota</taxon>
        <taxon>Gammaproteobacteria</taxon>
        <taxon>Oceanospirillales</taxon>
        <taxon>Oceanospirillaceae</taxon>
        <taxon>Marinobacterium</taxon>
    </lineage>
</organism>
<gene>
    <name evidence="9" type="ORF">CLV44_11476</name>
</gene>
<keyword evidence="6" id="KW-0742">SOS response</keyword>
<name>A0A2P8EUD5_9GAMM</name>
<dbReference type="GO" id="GO:0006281">
    <property type="term" value="P:DNA repair"/>
    <property type="evidence" value="ECO:0007669"/>
    <property type="project" value="UniProtKB-KW"/>
</dbReference>
<keyword evidence="4 7" id="KW-0068">Autocatalytic cleavage</keyword>
<dbReference type="EMBL" id="PYGI01000014">
    <property type="protein sequence ID" value="PSL13079.1"/>
    <property type="molecule type" value="Genomic_DNA"/>
</dbReference>
<protein>
    <submittedName>
        <fullName evidence="9">SOS response UmuD protein</fullName>
    </submittedName>
</protein>
<keyword evidence="2" id="KW-0227">DNA damage</keyword>
<dbReference type="PANTHER" id="PTHR33516">
    <property type="entry name" value="LEXA REPRESSOR"/>
    <property type="match status" value="1"/>
</dbReference>
<evidence type="ECO:0000256" key="1">
    <source>
        <dbReference type="ARBA" id="ARBA00007484"/>
    </source>
</evidence>
<dbReference type="GO" id="GO:0003677">
    <property type="term" value="F:DNA binding"/>
    <property type="evidence" value="ECO:0007669"/>
    <property type="project" value="InterPro"/>
</dbReference>
<feature type="domain" description="Peptidase S24/S26A/S26B/S26C" evidence="8">
    <location>
        <begin position="57"/>
        <end position="172"/>
    </location>
</feature>
<evidence type="ECO:0000259" key="8">
    <source>
        <dbReference type="Pfam" id="PF00717"/>
    </source>
</evidence>
<evidence type="ECO:0000256" key="4">
    <source>
        <dbReference type="ARBA" id="ARBA00022813"/>
    </source>
</evidence>
<evidence type="ECO:0000256" key="2">
    <source>
        <dbReference type="ARBA" id="ARBA00022763"/>
    </source>
</evidence>
<dbReference type="CDD" id="cd06529">
    <property type="entry name" value="S24_LexA-like"/>
    <property type="match status" value="1"/>
</dbReference>
<evidence type="ECO:0000256" key="3">
    <source>
        <dbReference type="ARBA" id="ARBA00022801"/>
    </source>
</evidence>